<keyword evidence="3" id="KW-1185">Reference proteome</keyword>
<evidence type="ECO:0000256" key="1">
    <source>
        <dbReference type="SAM" id="Phobius"/>
    </source>
</evidence>
<organism evidence="2 3">
    <name type="scientific">candidate division MSBL1 archaeon SCGC-AAA385D11</name>
    <dbReference type="NCBI Taxonomy" id="1698286"/>
    <lineage>
        <taxon>Archaea</taxon>
        <taxon>Methanobacteriati</taxon>
        <taxon>Methanobacteriota</taxon>
        <taxon>candidate division MSBL1</taxon>
    </lineage>
</organism>
<proteinExistence type="predicted"/>
<gene>
    <name evidence="2" type="ORF">AKJ58_01255</name>
</gene>
<comment type="caution">
    <text evidence="2">The sequence shown here is derived from an EMBL/GenBank/DDBJ whole genome shotgun (WGS) entry which is preliminary data.</text>
</comment>
<protein>
    <submittedName>
        <fullName evidence="2">Uncharacterized protein</fullName>
    </submittedName>
</protein>
<keyword evidence="1" id="KW-1133">Transmembrane helix</keyword>
<dbReference type="Proteomes" id="UP000070256">
    <property type="component" value="Unassembled WGS sequence"/>
</dbReference>
<keyword evidence="1" id="KW-0812">Transmembrane</keyword>
<dbReference type="EMBL" id="LHYK01000018">
    <property type="protein sequence ID" value="KXB07991.1"/>
    <property type="molecule type" value="Genomic_DNA"/>
</dbReference>
<dbReference type="AlphaFoldDB" id="A0A133VNK3"/>
<name>A0A133VNK3_9EURY</name>
<sequence length="172" mass="19762">MLEKEFRSFMDRVIGIENIVGFREDFKERFLRNKKLPSKINKPEKIRNIKRAVEYAKERQGRIELIGFLAGGPLAILSSYIGLTSISIFLGIYWGILFPIELVLRKVTIDILAYKGASERMTGGEILFREAWNKRVLRSAPSLAGIPLVGLLMKLHRKGYEIGMEMLEERMS</sequence>
<accession>A0A133VNK3</accession>
<evidence type="ECO:0000313" key="2">
    <source>
        <dbReference type="EMBL" id="KXB07991.1"/>
    </source>
</evidence>
<reference evidence="2 3" key="1">
    <citation type="journal article" date="2016" name="Sci. Rep.">
        <title>Metabolic traits of an uncultured archaeal lineage -MSBL1- from brine pools of the Red Sea.</title>
        <authorList>
            <person name="Mwirichia R."/>
            <person name="Alam I."/>
            <person name="Rashid M."/>
            <person name="Vinu M."/>
            <person name="Ba-Alawi W."/>
            <person name="Anthony Kamau A."/>
            <person name="Kamanda Ngugi D."/>
            <person name="Goker M."/>
            <person name="Klenk H.P."/>
            <person name="Bajic V."/>
            <person name="Stingl U."/>
        </authorList>
    </citation>
    <scope>NUCLEOTIDE SEQUENCE [LARGE SCALE GENOMIC DNA]</scope>
    <source>
        <strain evidence="2">SCGC-AAA385D11</strain>
    </source>
</reference>
<feature type="transmembrane region" description="Helical" evidence="1">
    <location>
        <begin position="65"/>
        <end position="96"/>
    </location>
</feature>
<evidence type="ECO:0000313" key="3">
    <source>
        <dbReference type="Proteomes" id="UP000070256"/>
    </source>
</evidence>
<keyword evidence="1" id="KW-0472">Membrane</keyword>